<protein>
    <submittedName>
        <fullName evidence="1">Uncharacterized protein</fullName>
    </submittedName>
</protein>
<evidence type="ECO:0000313" key="2">
    <source>
        <dbReference type="Proteomes" id="UP000228920"/>
    </source>
</evidence>
<name>A0A2M7TFL0_UNCKA</name>
<organism evidence="1 2">
    <name type="scientific">candidate division WWE3 bacterium CG_4_10_14_0_2_um_filter_41_14</name>
    <dbReference type="NCBI Taxonomy" id="1975072"/>
    <lineage>
        <taxon>Bacteria</taxon>
        <taxon>Katanobacteria</taxon>
    </lineage>
</organism>
<reference evidence="2" key="1">
    <citation type="submission" date="2017-09" db="EMBL/GenBank/DDBJ databases">
        <title>Depth-based differentiation of microbial function through sediment-hosted aquifers and enrichment of novel symbionts in the deep terrestrial subsurface.</title>
        <authorList>
            <person name="Probst A.J."/>
            <person name="Ladd B."/>
            <person name="Jarett J.K."/>
            <person name="Geller-Mcgrath D.E."/>
            <person name="Sieber C.M.K."/>
            <person name="Emerson J.B."/>
            <person name="Anantharaman K."/>
            <person name="Thomas B.C."/>
            <person name="Malmstrom R."/>
            <person name="Stieglmeier M."/>
            <person name="Klingl A."/>
            <person name="Woyke T."/>
            <person name="Ryan C.M."/>
            <person name="Banfield J.F."/>
        </authorList>
    </citation>
    <scope>NUCLEOTIDE SEQUENCE [LARGE SCALE GENOMIC DNA]</scope>
</reference>
<accession>A0A2M7TFL0</accession>
<dbReference type="Proteomes" id="UP000228920">
    <property type="component" value="Unassembled WGS sequence"/>
</dbReference>
<sequence>MKQSKRGISYNSVFINDIVSSGSDFYEQVSHIPTKDHATRLTLEALGDKLIEDQGLSMFEDDDFSVMFVDIDEEIE</sequence>
<evidence type="ECO:0000313" key="1">
    <source>
        <dbReference type="EMBL" id="PIZ44701.1"/>
    </source>
</evidence>
<dbReference type="EMBL" id="PFNL01000166">
    <property type="protein sequence ID" value="PIZ44701.1"/>
    <property type="molecule type" value="Genomic_DNA"/>
</dbReference>
<gene>
    <name evidence="1" type="ORF">COY32_06105</name>
</gene>
<dbReference type="AlphaFoldDB" id="A0A2M7TFL0"/>
<comment type="caution">
    <text evidence="1">The sequence shown here is derived from an EMBL/GenBank/DDBJ whole genome shotgun (WGS) entry which is preliminary data.</text>
</comment>
<proteinExistence type="predicted"/>